<proteinExistence type="inferred from homology"/>
<dbReference type="InterPro" id="IPR003601">
    <property type="entry name" value="Topo_IA_2"/>
</dbReference>
<keyword evidence="10" id="KW-0547">Nucleotide-binding</keyword>
<comment type="similarity">
    <text evidence="8">In the N-terminal section; belongs to the DEAD box helicase family. DDVD subfamily.</text>
</comment>
<evidence type="ECO:0000256" key="3">
    <source>
        <dbReference type="ARBA" id="ARBA00022771"/>
    </source>
</evidence>
<evidence type="ECO:0000256" key="7">
    <source>
        <dbReference type="ARBA" id="ARBA00023235"/>
    </source>
</evidence>
<evidence type="ECO:0000259" key="12">
    <source>
        <dbReference type="PROSITE" id="PS51192"/>
    </source>
</evidence>
<sequence>MIEYRNGFSNYCRQLNELGSKAVVVCIRKDSTSSFFEDLKNVIEKEIVFFKDFFKQCTGYEMRSFQEYWSKKLLFGESFALVAPTGVGKSTLLTVYALYKTLFYNSKVYMIAPTREIAKQLHRKIVSYVENIKDLGYDVKKIKILLYDSTARNSEEVKNSIMNGDFNVLITSAAFLSRHHMLIMDKKVDVIIADDLDSILRNSKNVDRVLHLLGFDDEIIEIGLQLVKMRQKMLVAKISKGLEYVDEIRKEMLELEASLKDKLSKVTTQLVVASATGRSKGIKALLLKELLGFDAGAVFEYLRNVDDVYIDLNRIDEIVDIVKTIGSGVIFVSNLYKNFVDKLTDLLSRNNIRFAIAKSGNKAVDKFRKGEVDVLIGSASYYGILVRGLDEPQRIRFAVFIGVPHTMKKLDDALNNVRFMFILLKTLKNYGLNVDEDLKRVVNIIQNSTPAQLILYSKMLRGILEPQQNVHGVVDNVNILKIVKNKLVSIVKHLLDKQSHILVENYGIIVKDDNGQIQVVKPDLFTYIQASGRTSRIVGKSKCYGVSIVFEKYHELVKILERRLKKITLFNGFRGYSKEFIYEAFKKIVQSRAEGGSADGIQIENIKPILIVVESPTKARTIASMFGKPVKKIYGNIIVYETVIPLEDRVFVAMVTATLGHLTDLVVDEGFHGVKELGSGGYAAIYDFITKCRNCGAQHVGAFDSCPYCNSFDVYTSASIYNVLKKLASEVSAVFIATDPDTEGEKIAFDVYNLIYSYNQNIYRIEFREVTKNAILSALKNPRKIDLNKVLAQITRRIADRWIGFELSMYLQNMFNKPWLGAGRVQSPVLLWTVNRYVEYKANQGHAIVVTILGYKHKLFLGSIDKAKAEEIARRIYEKGVRIADVKYEEIVLNPPPPYTTDTLLAEANMLYGFSASKTMSLAQNLFEMGLITYHRTDSTRISSIGMAIAREALEKMNLSAFYMPRSWDRNIRGEDAHEAIRPTTPLNSEEVVEAIMRGELGFATRISHDHLKLYDLIYRRFLASQIVPAKVLYATIVMDFDGIIQTISLPVDIIEQGFTFAYPIKIYNQFRKLSAGTIIKIDHVEVIKTSSVRLYKVSDLVSMMKSHGIGRPSTYAKAIDNNVRHGYMILSKKKKVAIPTKLGLDVADILSREFLNLVGIEFTRNLEKLIDEVEKGSIDIKDALAFIKSRVDEIWIKTHDNHLTHLTQFDLISTSL</sequence>
<evidence type="ECO:0000256" key="4">
    <source>
        <dbReference type="ARBA" id="ARBA00022833"/>
    </source>
</evidence>
<dbReference type="Pfam" id="PF01131">
    <property type="entry name" value="Topoisom_bac"/>
    <property type="match status" value="1"/>
</dbReference>
<evidence type="ECO:0000256" key="2">
    <source>
        <dbReference type="ARBA" id="ARBA00022490"/>
    </source>
</evidence>
<dbReference type="Gene3D" id="3.40.50.300">
    <property type="entry name" value="P-loop containing nucleotide triphosphate hydrolases"/>
    <property type="match status" value="3"/>
</dbReference>
<dbReference type="GO" id="GO:0008270">
    <property type="term" value="F:zinc ion binding"/>
    <property type="evidence" value="ECO:0007669"/>
    <property type="project" value="UniProtKB-KW"/>
</dbReference>
<dbReference type="GO" id="GO:0016787">
    <property type="term" value="F:hydrolase activity"/>
    <property type="evidence" value="ECO:0007669"/>
    <property type="project" value="UniProtKB-KW"/>
</dbReference>
<dbReference type="GO" id="GO:0005524">
    <property type="term" value="F:ATP binding"/>
    <property type="evidence" value="ECO:0007669"/>
    <property type="project" value="UniProtKB-KW"/>
</dbReference>
<dbReference type="GO" id="GO:0160097">
    <property type="term" value="F:reverse gyrase activity"/>
    <property type="evidence" value="ECO:0007669"/>
    <property type="project" value="UniProtKB-ARBA"/>
</dbReference>
<evidence type="ECO:0000313" key="14">
    <source>
        <dbReference type="EMBL" id="MDK6028572.1"/>
    </source>
</evidence>
<dbReference type="InterPro" id="IPR006171">
    <property type="entry name" value="TOPRIM_dom"/>
</dbReference>
<dbReference type="GO" id="GO:0003677">
    <property type="term" value="F:DNA binding"/>
    <property type="evidence" value="ECO:0007669"/>
    <property type="project" value="UniProtKB-KW"/>
</dbReference>
<dbReference type="EMBL" id="JASNVW010000002">
    <property type="protein sequence ID" value="MDK6028572.1"/>
    <property type="molecule type" value="Genomic_DNA"/>
</dbReference>
<organism evidence="14 15">
    <name type="scientific">Ignisphaera cupida</name>
    <dbReference type="NCBI Taxonomy" id="3050454"/>
    <lineage>
        <taxon>Archaea</taxon>
        <taxon>Thermoproteota</taxon>
        <taxon>Thermoprotei</taxon>
        <taxon>Desulfurococcales</taxon>
        <taxon>Desulfurococcaceae</taxon>
        <taxon>Ignisphaera</taxon>
    </lineage>
</organism>
<evidence type="ECO:0000259" key="13">
    <source>
        <dbReference type="PROSITE" id="PS52039"/>
    </source>
</evidence>
<comment type="function">
    <text evidence="10">Modifies the topological state of DNA by introducing positive supercoils in an ATP-dependent process, increasing the linking number in steps of +1. Binds to single-stranded DNA, transiently cleaves and then rejoins the ends, introducing a positive supercoil in the process. The scissile phosphodiester is attacked by the catalytic tyrosine of the enzyme, resulting in the formation of a DNA-(5'-phosphotyrosyl)-enzyme intermediate. Involved in rewinding DNA strands in regions of the chromosome that have opened up to allow replication, transcription, DNA repair and/or for DNA protection.</text>
</comment>
<dbReference type="NCBIfam" id="TIGR01054">
    <property type="entry name" value="rgy"/>
    <property type="match status" value="1"/>
</dbReference>
<dbReference type="SMART" id="SM00493">
    <property type="entry name" value="TOPRIM"/>
    <property type="match status" value="1"/>
</dbReference>
<dbReference type="CDD" id="cd00186">
    <property type="entry name" value="TOP1Ac"/>
    <property type="match status" value="1"/>
</dbReference>
<feature type="domain" description="Helicase ATP-binding" evidence="12">
    <location>
        <begin position="70"/>
        <end position="295"/>
    </location>
</feature>
<name>A0ABD4Z6G0_9CREN</name>
<keyword evidence="7 10" id="KW-0413">Isomerase</keyword>
<dbReference type="PRINTS" id="PR00417">
    <property type="entry name" value="PRTPISMRASEI"/>
</dbReference>
<reference evidence="14 15" key="1">
    <citation type="submission" date="2023-05" db="EMBL/GenBank/DDBJ databases">
        <title>A new hyperthermophilic archaea 'Ignisphaera cupida' sp. nov. and description of the family 'Ignisphaeraceae' fam. nov.</title>
        <authorList>
            <person name="Podosokorskaya O.A."/>
            <person name="Elcheninov A.G."/>
            <person name="Klukina A."/>
            <person name="Merkel A.Y."/>
        </authorList>
    </citation>
    <scope>NUCLEOTIDE SEQUENCE [LARGE SCALE GENOMIC DNA]</scope>
    <source>
        <strain evidence="14 15">4213-co</strain>
    </source>
</reference>
<dbReference type="PROSITE" id="PS52039">
    <property type="entry name" value="TOPO_IA_2"/>
    <property type="match status" value="1"/>
</dbReference>
<dbReference type="GO" id="GO:0006265">
    <property type="term" value="P:DNA topological change"/>
    <property type="evidence" value="ECO:0007669"/>
    <property type="project" value="UniProtKB-ARBA"/>
</dbReference>
<keyword evidence="2" id="KW-0963">Cytoplasm</keyword>
<dbReference type="PANTHER" id="PTHR43505:SF1">
    <property type="entry name" value="REVERSE GYRASE"/>
    <property type="match status" value="1"/>
</dbReference>
<dbReference type="PROSITE" id="PS50880">
    <property type="entry name" value="TOPRIM"/>
    <property type="match status" value="1"/>
</dbReference>
<dbReference type="PROSITE" id="PS52037">
    <property type="entry name" value="ZF_RG_C"/>
    <property type="match status" value="1"/>
</dbReference>
<comment type="caution">
    <text evidence="14">The sequence shown here is derived from an EMBL/GenBank/DDBJ whole genome shotgun (WGS) entry which is preliminary data.</text>
</comment>
<dbReference type="PROSITE" id="PS51192">
    <property type="entry name" value="HELICASE_ATP_BIND_1"/>
    <property type="match status" value="1"/>
</dbReference>
<dbReference type="Pfam" id="PF01751">
    <property type="entry name" value="Toprim"/>
    <property type="match status" value="1"/>
</dbReference>
<dbReference type="AlphaFoldDB" id="A0ABD4Z6G0"/>
<dbReference type="InterPro" id="IPR023405">
    <property type="entry name" value="Topo_IA_core_domain"/>
</dbReference>
<dbReference type="InterPro" id="IPR013826">
    <property type="entry name" value="Topo_IA_cen_sub3"/>
</dbReference>
<feature type="domain" description="Topo IA-type catalytic" evidence="13">
    <location>
        <begin position="786"/>
        <end position="1196"/>
    </location>
</feature>
<keyword evidence="3 9" id="KW-0863">Zinc-finger</keyword>
<dbReference type="Proteomes" id="UP001529235">
    <property type="component" value="Unassembled WGS sequence"/>
</dbReference>
<dbReference type="InterPro" id="IPR005736">
    <property type="entry name" value="Reverse_gyrase"/>
</dbReference>
<evidence type="ECO:0000256" key="10">
    <source>
        <dbReference type="RuleBase" id="RU004026"/>
    </source>
</evidence>
<dbReference type="GO" id="GO:0005737">
    <property type="term" value="C:cytoplasm"/>
    <property type="evidence" value="ECO:0007669"/>
    <property type="project" value="UniProtKB-SubCell"/>
</dbReference>
<dbReference type="SMART" id="SM00437">
    <property type="entry name" value="TOP1Ac"/>
    <property type="match status" value="1"/>
</dbReference>
<dbReference type="Gene3D" id="1.10.460.10">
    <property type="entry name" value="Topoisomerase I, domain 2"/>
    <property type="match status" value="1"/>
</dbReference>
<keyword evidence="4 10" id="KW-0862">Zinc</keyword>
<dbReference type="Gene3D" id="1.10.290.10">
    <property type="entry name" value="Topoisomerase I, domain 4"/>
    <property type="match status" value="1"/>
</dbReference>
<protein>
    <recommendedName>
        <fullName evidence="10">Reverse gyrase</fullName>
    </recommendedName>
</protein>
<dbReference type="Gene3D" id="2.60.510.20">
    <property type="match status" value="1"/>
</dbReference>
<dbReference type="SUPFAM" id="SSF56712">
    <property type="entry name" value="Prokaryotic type I DNA topoisomerase"/>
    <property type="match status" value="1"/>
</dbReference>
<dbReference type="InterPro" id="IPR003602">
    <property type="entry name" value="Topo_IA_DNA-bd_dom"/>
</dbReference>
<dbReference type="SMART" id="SM00487">
    <property type="entry name" value="DEXDc"/>
    <property type="match status" value="1"/>
</dbReference>
<keyword evidence="14" id="KW-0378">Hydrolase</keyword>
<dbReference type="InterPro" id="IPR013824">
    <property type="entry name" value="Topo_IA_cen_sub1"/>
</dbReference>
<comment type="subcellular location">
    <subcellularLocation>
        <location evidence="1">Cytoplasm</location>
    </subcellularLocation>
</comment>
<keyword evidence="15" id="KW-1185">Reference proteome</keyword>
<evidence type="ECO:0000256" key="8">
    <source>
        <dbReference type="ARBA" id="ARBA00043976"/>
    </source>
</evidence>
<evidence type="ECO:0000256" key="9">
    <source>
        <dbReference type="PROSITE-ProRule" id="PRU01381"/>
    </source>
</evidence>
<keyword evidence="5 10" id="KW-0799">Topoisomerase</keyword>
<evidence type="ECO:0000259" key="11">
    <source>
        <dbReference type="PROSITE" id="PS50880"/>
    </source>
</evidence>
<dbReference type="InterPro" id="IPR013497">
    <property type="entry name" value="Topo_IA_cen"/>
</dbReference>
<dbReference type="Gene3D" id="3.40.50.140">
    <property type="match status" value="1"/>
</dbReference>
<keyword evidence="10" id="KW-0067">ATP-binding</keyword>
<evidence type="ECO:0000313" key="15">
    <source>
        <dbReference type="Proteomes" id="UP001529235"/>
    </source>
</evidence>
<feature type="domain" description="Toprim" evidence="11">
    <location>
        <begin position="608"/>
        <end position="770"/>
    </location>
</feature>
<dbReference type="RefSeq" id="WP_285273552.1">
    <property type="nucleotide sequence ID" value="NZ_JASNVW010000002.1"/>
</dbReference>
<accession>A0ABD4Z6G0</accession>
<dbReference type="InterPro" id="IPR011545">
    <property type="entry name" value="DEAD/DEAH_box_helicase_dom"/>
</dbReference>
<keyword evidence="10" id="KW-0479">Metal-binding</keyword>
<dbReference type="SUPFAM" id="SSF52540">
    <property type="entry name" value="P-loop containing nucleoside triphosphate hydrolases"/>
    <property type="match status" value="2"/>
</dbReference>
<evidence type="ECO:0000256" key="6">
    <source>
        <dbReference type="ARBA" id="ARBA00023125"/>
    </source>
</evidence>
<dbReference type="SMART" id="SM00436">
    <property type="entry name" value="TOP1Bc"/>
    <property type="match status" value="1"/>
</dbReference>
<dbReference type="InterPro" id="IPR014001">
    <property type="entry name" value="Helicase_ATP-bd"/>
</dbReference>
<comment type="catalytic activity">
    <reaction evidence="10">
        <text>ATP + H2O = ADP + phosphate + H(+)</text>
        <dbReference type="Rhea" id="RHEA:13065"/>
        <dbReference type="ChEBI" id="CHEBI:15377"/>
        <dbReference type="ChEBI" id="CHEBI:15378"/>
        <dbReference type="ChEBI" id="CHEBI:30616"/>
        <dbReference type="ChEBI" id="CHEBI:43474"/>
        <dbReference type="ChEBI" id="CHEBI:456216"/>
    </reaction>
</comment>
<dbReference type="InterPro" id="IPR027417">
    <property type="entry name" value="P-loop_NTPase"/>
</dbReference>
<dbReference type="Pfam" id="PF00270">
    <property type="entry name" value="DEAD"/>
    <property type="match status" value="1"/>
</dbReference>
<gene>
    <name evidence="14" type="primary">rgy</name>
    <name evidence="14" type="ORF">QPL79_04285</name>
</gene>
<dbReference type="PANTHER" id="PTHR43505">
    <property type="entry name" value="REVERSE GYRASE"/>
    <property type="match status" value="1"/>
</dbReference>
<evidence type="ECO:0000256" key="1">
    <source>
        <dbReference type="ARBA" id="ARBA00004496"/>
    </source>
</evidence>
<keyword evidence="6 10" id="KW-0238">DNA-binding</keyword>
<evidence type="ECO:0000256" key="5">
    <source>
        <dbReference type="ARBA" id="ARBA00023029"/>
    </source>
</evidence>